<gene>
    <name evidence="1" type="ORF">OIE64_21685</name>
</gene>
<evidence type="ECO:0000313" key="2">
    <source>
        <dbReference type="Proteomes" id="UP001330827"/>
    </source>
</evidence>
<name>A0ABZ1GDW8_9ACTN</name>
<reference evidence="1 2" key="1">
    <citation type="submission" date="2022-10" db="EMBL/GenBank/DDBJ databases">
        <title>The complete genomes of actinobacterial strains from the NBC collection.</title>
        <authorList>
            <person name="Joergensen T.S."/>
            <person name="Alvarez Arevalo M."/>
            <person name="Sterndorff E.B."/>
            <person name="Faurdal D."/>
            <person name="Vuksanovic O."/>
            <person name="Mourched A.-S."/>
            <person name="Charusanti P."/>
            <person name="Shaw S."/>
            <person name="Blin K."/>
            <person name="Weber T."/>
        </authorList>
    </citation>
    <scope>NUCLEOTIDE SEQUENCE [LARGE SCALE GENOMIC DNA]</scope>
    <source>
        <strain evidence="1 2">NBC 01769</strain>
    </source>
</reference>
<organism evidence="1 2">
    <name type="scientific">Streptomyces brevispora</name>
    <dbReference type="NCBI Taxonomy" id="887462"/>
    <lineage>
        <taxon>Bacteria</taxon>
        <taxon>Bacillati</taxon>
        <taxon>Actinomycetota</taxon>
        <taxon>Actinomycetes</taxon>
        <taxon>Kitasatosporales</taxon>
        <taxon>Streptomycetaceae</taxon>
        <taxon>Streptomyces</taxon>
    </lineage>
</organism>
<dbReference type="EMBL" id="CP109114">
    <property type="protein sequence ID" value="WSC18144.1"/>
    <property type="molecule type" value="Genomic_DNA"/>
</dbReference>
<evidence type="ECO:0000313" key="1">
    <source>
        <dbReference type="EMBL" id="WSC18144.1"/>
    </source>
</evidence>
<accession>A0ABZ1GDW8</accession>
<protein>
    <submittedName>
        <fullName evidence="1">Uncharacterized protein</fullName>
    </submittedName>
</protein>
<proteinExistence type="predicted"/>
<dbReference type="Proteomes" id="UP001330827">
    <property type="component" value="Chromosome"/>
</dbReference>
<sequence>MRSRYFDLARSFRSRRYVHLALTSSQPPALPITTTIATPIAITTPIATRTRGVPDDRPGQRGPAEPFTAVTTVTVVTALTAVGTVRAVTTVGSAAARRAA</sequence>
<keyword evidence="2" id="KW-1185">Reference proteome</keyword>
<dbReference type="RefSeq" id="WP_244318218.1">
    <property type="nucleotide sequence ID" value="NZ_CP109114.1"/>
</dbReference>